<dbReference type="Gene3D" id="1.10.630.10">
    <property type="entry name" value="Cytochrome P450"/>
    <property type="match status" value="1"/>
</dbReference>
<dbReference type="KEGG" id="egr:104451598"/>
<dbReference type="PRINTS" id="PR00463">
    <property type="entry name" value="EP450I"/>
</dbReference>
<evidence type="ECO:0000256" key="9">
    <source>
        <dbReference type="ARBA" id="ARBA00023004"/>
    </source>
</evidence>
<dbReference type="GO" id="GO:0020037">
    <property type="term" value="F:heme binding"/>
    <property type="evidence" value="ECO:0007669"/>
    <property type="project" value="InterPro"/>
</dbReference>
<keyword evidence="8 13" id="KW-0560">Oxidoreductase</keyword>
<keyword evidence="7 14" id="KW-1133">Transmembrane helix</keyword>
<keyword evidence="11 14" id="KW-0472">Membrane</keyword>
<keyword evidence="9 12" id="KW-0408">Iron</keyword>
<evidence type="ECO:0000256" key="1">
    <source>
        <dbReference type="ARBA" id="ARBA00001971"/>
    </source>
</evidence>
<gene>
    <name evidence="15" type="ORF">EUGRSUZ_F01383</name>
</gene>
<comment type="subcellular location">
    <subcellularLocation>
        <location evidence="2">Membrane</location>
        <topology evidence="2">Single-pass membrane protein</topology>
    </subcellularLocation>
</comment>
<dbReference type="FunFam" id="1.10.630.10:FF:000029">
    <property type="entry name" value="Cytochrome P450 734A1"/>
    <property type="match status" value="1"/>
</dbReference>
<dbReference type="InterPro" id="IPR001128">
    <property type="entry name" value="Cyt_P450"/>
</dbReference>
<reference evidence="15" key="1">
    <citation type="submission" date="2013-07" db="EMBL/GenBank/DDBJ databases">
        <title>The genome of Eucalyptus grandis.</title>
        <authorList>
            <person name="Schmutz J."/>
            <person name="Hayes R."/>
            <person name="Myburg A."/>
            <person name="Tuskan G."/>
            <person name="Grattapaglia D."/>
            <person name="Rokhsar D.S."/>
        </authorList>
    </citation>
    <scope>NUCLEOTIDE SEQUENCE</scope>
    <source>
        <tissue evidence="15">Leaf extractions</tissue>
    </source>
</reference>
<dbReference type="OMA" id="CDVFAEN"/>
<dbReference type="PANTHER" id="PTHR24282">
    <property type="entry name" value="CYTOCHROME P450 FAMILY MEMBER"/>
    <property type="match status" value="1"/>
</dbReference>
<dbReference type="InParanoid" id="A0A059BNG1"/>
<evidence type="ECO:0000256" key="11">
    <source>
        <dbReference type="ARBA" id="ARBA00023136"/>
    </source>
</evidence>
<feature type="binding site" description="axial binding residue" evidence="12">
    <location>
        <position position="457"/>
    </location>
    <ligand>
        <name>heme</name>
        <dbReference type="ChEBI" id="CHEBI:30413"/>
    </ligand>
    <ligandPart>
        <name>Fe</name>
        <dbReference type="ChEBI" id="CHEBI:18248"/>
    </ligandPart>
</feature>
<dbReference type="FunCoup" id="A0A059BNG1">
    <property type="interactions" value="918"/>
</dbReference>
<dbReference type="OrthoDB" id="1470350at2759"/>
<dbReference type="CDD" id="cd20642">
    <property type="entry name" value="CYP72"/>
    <property type="match status" value="1"/>
</dbReference>
<dbReference type="SUPFAM" id="SSF48264">
    <property type="entry name" value="Cytochrome P450"/>
    <property type="match status" value="1"/>
</dbReference>
<evidence type="ECO:0000313" key="15">
    <source>
        <dbReference type="EMBL" id="KCW67638.1"/>
    </source>
</evidence>
<keyword evidence="6 12" id="KW-0479">Metal-binding</keyword>
<dbReference type="Gramene" id="KCW67638">
    <property type="protein sequence ID" value="KCW67638"/>
    <property type="gene ID" value="EUGRSUZ_F01383"/>
</dbReference>
<evidence type="ECO:0000256" key="6">
    <source>
        <dbReference type="ARBA" id="ARBA00022723"/>
    </source>
</evidence>
<name>A0A059BNG1_EUCGR</name>
<evidence type="ECO:0000256" key="7">
    <source>
        <dbReference type="ARBA" id="ARBA00022989"/>
    </source>
</evidence>
<evidence type="ECO:0000256" key="12">
    <source>
        <dbReference type="PIRSR" id="PIRSR602401-1"/>
    </source>
</evidence>
<dbReference type="PROSITE" id="PS00086">
    <property type="entry name" value="CYTOCHROME_P450"/>
    <property type="match status" value="1"/>
</dbReference>
<dbReference type="InterPro" id="IPR050665">
    <property type="entry name" value="Cytochrome_P450_Monooxygen"/>
</dbReference>
<dbReference type="GO" id="GO:0016020">
    <property type="term" value="C:membrane"/>
    <property type="evidence" value="ECO:0007669"/>
    <property type="project" value="UniProtKB-SubCell"/>
</dbReference>
<keyword evidence="5 14" id="KW-0812">Transmembrane</keyword>
<evidence type="ECO:0000256" key="3">
    <source>
        <dbReference type="ARBA" id="ARBA00010617"/>
    </source>
</evidence>
<evidence type="ECO:0000256" key="14">
    <source>
        <dbReference type="SAM" id="Phobius"/>
    </source>
</evidence>
<dbReference type="STRING" id="71139.A0A059BNG1"/>
<evidence type="ECO:0000256" key="4">
    <source>
        <dbReference type="ARBA" id="ARBA00022617"/>
    </source>
</evidence>
<evidence type="ECO:0000256" key="10">
    <source>
        <dbReference type="ARBA" id="ARBA00023033"/>
    </source>
</evidence>
<organism evidence="15">
    <name type="scientific">Eucalyptus grandis</name>
    <name type="common">Flooded gum</name>
    <dbReference type="NCBI Taxonomy" id="71139"/>
    <lineage>
        <taxon>Eukaryota</taxon>
        <taxon>Viridiplantae</taxon>
        <taxon>Streptophyta</taxon>
        <taxon>Embryophyta</taxon>
        <taxon>Tracheophyta</taxon>
        <taxon>Spermatophyta</taxon>
        <taxon>Magnoliopsida</taxon>
        <taxon>eudicotyledons</taxon>
        <taxon>Gunneridae</taxon>
        <taxon>Pentapetalae</taxon>
        <taxon>rosids</taxon>
        <taxon>malvids</taxon>
        <taxon>Myrtales</taxon>
        <taxon>Myrtaceae</taxon>
        <taxon>Myrtoideae</taxon>
        <taxon>Eucalypteae</taxon>
        <taxon>Eucalyptus</taxon>
    </lineage>
</organism>
<evidence type="ECO:0000256" key="5">
    <source>
        <dbReference type="ARBA" id="ARBA00022692"/>
    </source>
</evidence>
<comment type="cofactor">
    <cofactor evidence="1 12">
        <name>heme</name>
        <dbReference type="ChEBI" id="CHEBI:30413"/>
    </cofactor>
</comment>
<evidence type="ECO:0000256" key="13">
    <source>
        <dbReference type="RuleBase" id="RU000461"/>
    </source>
</evidence>
<protein>
    <recommendedName>
        <fullName evidence="16">Cytochrome P450</fullName>
    </recommendedName>
</protein>
<dbReference type="InterPro" id="IPR017972">
    <property type="entry name" value="Cyt_P450_CS"/>
</dbReference>
<dbReference type="InterPro" id="IPR002401">
    <property type="entry name" value="Cyt_P450_E_grp-I"/>
</dbReference>
<evidence type="ECO:0000256" key="8">
    <source>
        <dbReference type="ARBA" id="ARBA00023002"/>
    </source>
</evidence>
<evidence type="ECO:0008006" key="16">
    <source>
        <dbReference type="Google" id="ProtNLM"/>
    </source>
</evidence>
<dbReference type="GO" id="GO:0004497">
    <property type="term" value="F:monooxygenase activity"/>
    <property type="evidence" value="ECO:0000318"/>
    <property type="project" value="GO_Central"/>
</dbReference>
<evidence type="ECO:0000256" key="2">
    <source>
        <dbReference type="ARBA" id="ARBA00004167"/>
    </source>
</evidence>
<accession>A0A059BNG1</accession>
<sequence>MEISIQSIALATVLAVLTTLAWMVVNWAWLRPKRIEGLLRQQGLSGRPHTFLFGDLKEISRLMREAKSKPFGLSDDIKPRLLPLVHQSFQTYGKNSFMWIGPTPTVNITNPELLKEIFSKMYDYRKPPRSPLLKLLFGGLAFHEGKKWVQHRKIINPAFHVEKLKLTLPAFYSSCTEMVGRWEYLVSEVRSCEVDAWVDLQNLSRDLISRTAFGSRYAEGKRIFELQEELALLTMKALQSVYIPGWRFLPTRMNRRMKNIDKEVQALLMDIIRRREKAIRGGEAAGDDLLGLLLESNMKENAGMSFHDVTEECKFFYVAGQETTSVLLVWTMVLLSVHPDWQARAREEVLQTFGSRKPDFGELSHLKIVTMILNEVLRLYPPVITLAREVHKETKLGKLTLPTGVQVSMPTLLIHRDKDLWGEDAEEFKPERFAEGVSEATKNQVSFFPFGWGPRTCVGQNFAMLEAKIALAMILQQFSFELSPFYVHAPCNVLTLQPQHGVQVILHKVN</sequence>
<comment type="similarity">
    <text evidence="3 13">Belongs to the cytochrome P450 family.</text>
</comment>
<dbReference type="Pfam" id="PF00067">
    <property type="entry name" value="p450"/>
    <property type="match status" value="1"/>
</dbReference>
<dbReference type="InterPro" id="IPR036396">
    <property type="entry name" value="Cyt_P450_sf"/>
</dbReference>
<dbReference type="EMBL" id="KK198758">
    <property type="protein sequence ID" value="KCW67638.1"/>
    <property type="molecule type" value="Genomic_DNA"/>
</dbReference>
<dbReference type="PRINTS" id="PR00385">
    <property type="entry name" value="P450"/>
</dbReference>
<dbReference type="AlphaFoldDB" id="A0A059BNG1"/>
<keyword evidence="4 12" id="KW-0349">Heme</keyword>
<proteinExistence type="inferred from homology"/>
<dbReference type="GO" id="GO:0005506">
    <property type="term" value="F:iron ion binding"/>
    <property type="evidence" value="ECO:0007669"/>
    <property type="project" value="InterPro"/>
</dbReference>
<dbReference type="PANTHER" id="PTHR24282:SF255">
    <property type="entry name" value="CYTOCHROME P450 72A11-RELATED"/>
    <property type="match status" value="1"/>
</dbReference>
<dbReference type="GO" id="GO:0016705">
    <property type="term" value="F:oxidoreductase activity, acting on paired donors, with incorporation or reduction of molecular oxygen"/>
    <property type="evidence" value="ECO:0007669"/>
    <property type="project" value="InterPro"/>
</dbReference>
<feature type="transmembrane region" description="Helical" evidence="14">
    <location>
        <begin position="7"/>
        <end position="30"/>
    </location>
</feature>
<dbReference type="eggNOG" id="KOG0157">
    <property type="taxonomic scope" value="Eukaryota"/>
</dbReference>
<keyword evidence="10 13" id="KW-0503">Monooxygenase</keyword>